<organism evidence="1">
    <name type="scientific">freshwater metagenome</name>
    <dbReference type="NCBI Taxonomy" id="449393"/>
    <lineage>
        <taxon>unclassified sequences</taxon>
        <taxon>metagenomes</taxon>
        <taxon>ecological metagenomes</taxon>
    </lineage>
</organism>
<sequence length="247" mass="26338">MKHKLTLNLVVLGLFFLAACSNSPSESSNRERNATITTTAGTTTTSISSNAVAAQCTPTIQASVLTTCSSFTDFSYIWLDATNYLSSLAGAGVASTTKFDFKKLNPVAGATRVMVWITFTDGSRISKAMFPLGTTTKETAITSTATTTTTSTTTTTTLPGCKISIASSGLVTACKAFSSFTYSFWNDVTQISGAITGWNKTPLNVFRIPGSRSATRIQLTLKFSDGKSYTNFFVPYTNAKDSSIILR</sequence>
<dbReference type="PROSITE" id="PS51257">
    <property type="entry name" value="PROKAR_LIPOPROTEIN"/>
    <property type="match status" value="1"/>
</dbReference>
<protein>
    <submittedName>
        <fullName evidence="1">Unannotated protein</fullName>
    </submittedName>
</protein>
<name>A0A6J6GCN1_9ZZZZ</name>
<accession>A0A6J6GCN1</accession>
<evidence type="ECO:0000313" key="1">
    <source>
        <dbReference type="EMBL" id="CAB4598897.1"/>
    </source>
</evidence>
<dbReference type="AlphaFoldDB" id="A0A6J6GCN1"/>
<dbReference type="EMBL" id="CAEZUL010000054">
    <property type="protein sequence ID" value="CAB4598897.1"/>
    <property type="molecule type" value="Genomic_DNA"/>
</dbReference>
<reference evidence="1" key="1">
    <citation type="submission" date="2020-05" db="EMBL/GenBank/DDBJ databases">
        <authorList>
            <person name="Chiriac C."/>
            <person name="Salcher M."/>
            <person name="Ghai R."/>
            <person name="Kavagutti S V."/>
        </authorList>
    </citation>
    <scope>NUCLEOTIDE SEQUENCE</scope>
</reference>
<gene>
    <name evidence="1" type="ORF">UFOPK1808_00625</name>
</gene>
<proteinExistence type="predicted"/>